<dbReference type="Gene3D" id="1.10.10.10">
    <property type="entry name" value="Winged helix-like DNA-binding domain superfamily/Winged helix DNA-binding domain"/>
    <property type="match status" value="1"/>
</dbReference>
<dbReference type="InterPro" id="IPR013325">
    <property type="entry name" value="RNA_pol_sigma_r2"/>
</dbReference>
<evidence type="ECO:0000313" key="4">
    <source>
        <dbReference type="Proteomes" id="UP000230842"/>
    </source>
</evidence>
<evidence type="ECO:0000256" key="1">
    <source>
        <dbReference type="SAM" id="MobiDB-lite"/>
    </source>
</evidence>
<reference evidence="3 4" key="1">
    <citation type="submission" date="2017-11" db="EMBL/GenBank/DDBJ databases">
        <title>Genomic Encyclopedia of Archaeal and Bacterial Type Strains, Phase II (KMG-II): From Individual Species to Whole Genera.</title>
        <authorList>
            <person name="Goeker M."/>
        </authorList>
    </citation>
    <scope>NUCLEOTIDE SEQUENCE [LARGE SCALE GENOMIC DNA]</scope>
    <source>
        <strain evidence="3 4">DSM 27763</strain>
    </source>
</reference>
<dbReference type="Proteomes" id="UP000230842">
    <property type="component" value="Unassembled WGS sequence"/>
</dbReference>
<keyword evidence="4" id="KW-1185">Reference proteome</keyword>
<name>A0A2M9B8G5_9ACTN</name>
<accession>A0A2M9B8G5</accession>
<dbReference type="SUPFAM" id="SSF88659">
    <property type="entry name" value="Sigma3 and sigma4 domains of RNA polymerase sigma factors"/>
    <property type="match status" value="1"/>
</dbReference>
<feature type="region of interest" description="Disordered" evidence="1">
    <location>
        <begin position="86"/>
        <end position="106"/>
    </location>
</feature>
<dbReference type="InterPro" id="IPR052704">
    <property type="entry name" value="ECF_Sigma-70_Domain"/>
</dbReference>
<organism evidence="3 4">
    <name type="scientific">Mumia flava</name>
    <dbReference type="NCBI Taxonomy" id="1348852"/>
    <lineage>
        <taxon>Bacteria</taxon>
        <taxon>Bacillati</taxon>
        <taxon>Actinomycetota</taxon>
        <taxon>Actinomycetes</taxon>
        <taxon>Propionibacteriales</taxon>
        <taxon>Nocardioidaceae</taxon>
        <taxon>Mumia</taxon>
    </lineage>
</organism>
<dbReference type="OrthoDB" id="3211555at2"/>
<dbReference type="AlphaFoldDB" id="A0A2M9B8G5"/>
<gene>
    <name evidence="3" type="ORF">CLV56_3726</name>
</gene>
<dbReference type="InterPro" id="IPR036388">
    <property type="entry name" value="WH-like_DNA-bd_sf"/>
</dbReference>
<dbReference type="Gene3D" id="1.10.1740.10">
    <property type="match status" value="1"/>
</dbReference>
<dbReference type="GO" id="GO:0006352">
    <property type="term" value="P:DNA-templated transcription initiation"/>
    <property type="evidence" value="ECO:0007669"/>
    <property type="project" value="InterPro"/>
</dbReference>
<dbReference type="PANTHER" id="PTHR30173">
    <property type="entry name" value="SIGMA 19 FACTOR"/>
    <property type="match status" value="1"/>
</dbReference>
<feature type="domain" description="RNA polymerase sigma-70 region 2" evidence="2">
    <location>
        <begin position="20"/>
        <end position="83"/>
    </location>
</feature>
<dbReference type="GO" id="GO:0016987">
    <property type="term" value="F:sigma factor activity"/>
    <property type="evidence" value="ECO:0007669"/>
    <property type="project" value="TreeGrafter"/>
</dbReference>
<evidence type="ECO:0000313" key="3">
    <source>
        <dbReference type="EMBL" id="PJJ54218.1"/>
    </source>
</evidence>
<dbReference type="InterPro" id="IPR007627">
    <property type="entry name" value="RNA_pol_sigma70_r2"/>
</dbReference>
<dbReference type="InterPro" id="IPR013324">
    <property type="entry name" value="RNA_pol_sigma_r3/r4-like"/>
</dbReference>
<proteinExistence type="predicted"/>
<dbReference type="RefSeq" id="WP_100415413.1">
    <property type="nucleotide sequence ID" value="NZ_PGEZ01000002.1"/>
</dbReference>
<comment type="caution">
    <text evidence="3">The sequence shown here is derived from an EMBL/GenBank/DDBJ whole genome shotgun (WGS) entry which is preliminary data.</text>
</comment>
<dbReference type="EMBL" id="PGEZ01000002">
    <property type="protein sequence ID" value="PJJ54218.1"/>
    <property type="molecule type" value="Genomic_DNA"/>
</dbReference>
<dbReference type="PANTHER" id="PTHR30173:SF36">
    <property type="entry name" value="ECF RNA POLYMERASE SIGMA FACTOR SIGJ"/>
    <property type="match status" value="1"/>
</dbReference>
<sequence>MLDSCRSPDVDLGDALDVFLCHRLRLERIAARIVRDAGTAEDVLQEAWVRWQRTDRARITNPAAFLTTTTRNLAINVVQSAARRHEATTAAVPEARPRLGTPPDPFDRAADVEDAITVLMERVTSTELAAYVLRRGLDYPYRDVARILRTSVSGARQLVRRAQVHLACEPVRDVDTVERDRLVRAFLAATRTGERADLERLLAQRARRVRRRRATIRPVAPTARVPERWRRPVVATPV</sequence>
<protein>
    <submittedName>
        <fullName evidence="3">RNA polymerase sigma factor (Sigma-70 family)</fullName>
    </submittedName>
</protein>
<evidence type="ECO:0000259" key="2">
    <source>
        <dbReference type="Pfam" id="PF04542"/>
    </source>
</evidence>
<dbReference type="Pfam" id="PF04542">
    <property type="entry name" value="Sigma70_r2"/>
    <property type="match status" value="1"/>
</dbReference>
<dbReference type="SUPFAM" id="SSF88946">
    <property type="entry name" value="Sigma2 domain of RNA polymerase sigma factors"/>
    <property type="match status" value="1"/>
</dbReference>